<keyword evidence="9" id="KW-1185">Reference proteome</keyword>
<dbReference type="PROSITE" id="PS51721">
    <property type="entry name" value="G_CP"/>
    <property type="match status" value="1"/>
</dbReference>
<organism evidence="9 10">
    <name type="scientific">Plectus sambesii</name>
    <dbReference type="NCBI Taxonomy" id="2011161"/>
    <lineage>
        <taxon>Eukaryota</taxon>
        <taxon>Metazoa</taxon>
        <taxon>Ecdysozoa</taxon>
        <taxon>Nematoda</taxon>
        <taxon>Chromadorea</taxon>
        <taxon>Plectida</taxon>
        <taxon>Plectina</taxon>
        <taxon>Plectoidea</taxon>
        <taxon>Plectidae</taxon>
        <taxon>Plectus</taxon>
    </lineage>
</organism>
<keyword evidence="2" id="KW-0963">Cytoplasm</keyword>
<evidence type="ECO:0000256" key="6">
    <source>
        <dbReference type="ARBA" id="ARBA00040145"/>
    </source>
</evidence>
<evidence type="ECO:0000259" key="8">
    <source>
        <dbReference type="PROSITE" id="PS51721"/>
    </source>
</evidence>
<accession>A0A914WU47</accession>
<dbReference type="GO" id="GO:0000054">
    <property type="term" value="P:ribosomal subunit export from nucleus"/>
    <property type="evidence" value="ECO:0007669"/>
    <property type="project" value="TreeGrafter"/>
</dbReference>
<feature type="compositionally biased region" description="Basic and acidic residues" evidence="7">
    <location>
        <begin position="295"/>
        <end position="315"/>
    </location>
</feature>
<keyword evidence="5" id="KW-0342">GTP-binding</keyword>
<feature type="compositionally biased region" description="Polar residues" evidence="7">
    <location>
        <begin position="9"/>
        <end position="23"/>
    </location>
</feature>
<protein>
    <recommendedName>
        <fullName evidence="6">Large subunit GTPase 1 homolog</fullName>
    </recommendedName>
</protein>
<dbReference type="CDD" id="cd01857">
    <property type="entry name" value="HSR1_MMR1"/>
    <property type="match status" value="1"/>
</dbReference>
<name>A0A914WU47_9BILA</name>
<feature type="compositionally biased region" description="Acidic residues" evidence="7">
    <location>
        <begin position="271"/>
        <end position="288"/>
    </location>
</feature>
<evidence type="ECO:0000256" key="2">
    <source>
        <dbReference type="ARBA" id="ARBA00022490"/>
    </source>
</evidence>
<feature type="region of interest" description="Disordered" evidence="7">
    <location>
        <begin position="1"/>
        <end position="45"/>
    </location>
</feature>
<dbReference type="Gene3D" id="1.10.1580.10">
    <property type="match status" value="1"/>
</dbReference>
<dbReference type="GO" id="GO:0003924">
    <property type="term" value="F:GTPase activity"/>
    <property type="evidence" value="ECO:0007669"/>
    <property type="project" value="InterPro"/>
</dbReference>
<dbReference type="InterPro" id="IPR043358">
    <property type="entry name" value="GNL1-like"/>
</dbReference>
<evidence type="ECO:0000256" key="4">
    <source>
        <dbReference type="ARBA" id="ARBA00022801"/>
    </source>
</evidence>
<evidence type="ECO:0000256" key="7">
    <source>
        <dbReference type="SAM" id="MobiDB-lite"/>
    </source>
</evidence>
<dbReference type="AlphaFoldDB" id="A0A914WU47"/>
<dbReference type="InterPro" id="IPR030378">
    <property type="entry name" value="G_CP_dom"/>
</dbReference>
<dbReference type="InterPro" id="IPR023179">
    <property type="entry name" value="GTP-bd_ortho_bundle_sf"/>
</dbReference>
<dbReference type="WBParaSite" id="PSAMB.scaffold525size48017.g6718.t1">
    <property type="protein sequence ID" value="PSAMB.scaffold525size48017.g6718.t1"/>
    <property type="gene ID" value="PSAMB.scaffold525size48017.g6718"/>
</dbReference>
<feature type="compositionally biased region" description="Acidic residues" evidence="7">
    <location>
        <begin position="316"/>
        <end position="337"/>
    </location>
</feature>
<keyword evidence="4" id="KW-0378">Hydrolase</keyword>
<dbReference type="GO" id="GO:0005829">
    <property type="term" value="C:cytosol"/>
    <property type="evidence" value="ECO:0007669"/>
    <property type="project" value="TreeGrafter"/>
</dbReference>
<evidence type="ECO:0000313" key="9">
    <source>
        <dbReference type="Proteomes" id="UP000887566"/>
    </source>
</evidence>
<reference evidence="10" key="1">
    <citation type="submission" date="2022-11" db="UniProtKB">
        <authorList>
            <consortium name="WormBaseParasite"/>
        </authorList>
    </citation>
    <scope>IDENTIFICATION</scope>
</reference>
<comment type="subcellular location">
    <subcellularLocation>
        <location evidence="1">Cytoplasm</location>
    </subcellularLocation>
</comment>
<evidence type="ECO:0000256" key="5">
    <source>
        <dbReference type="ARBA" id="ARBA00023134"/>
    </source>
</evidence>
<feature type="region of interest" description="Disordered" evidence="7">
    <location>
        <begin position="261"/>
        <end position="344"/>
    </location>
</feature>
<proteinExistence type="predicted"/>
<dbReference type="GO" id="GO:0005525">
    <property type="term" value="F:GTP binding"/>
    <property type="evidence" value="ECO:0007669"/>
    <property type="project" value="UniProtKB-KW"/>
</dbReference>
<evidence type="ECO:0000256" key="3">
    <source>
        <dbReference type="ARBA" id="ARBA00022741"/>
    </source>
</evidence>
<dbReference type="Proteomes" id="UP000887566">
    <property type="component" value="Unplaced"/>
</dbReference>
<sequence length="660" mass="73718">MTKRRPSNKKPTGSNKSLGQSLSNDRDRARVRHQKAKHDDDALENPAFLLKEGKKNIDSVTEETSLEEFLARAELAGTEFTAERGVLKIVSSVEEKTLVTRTPSKQEILSSQALQEEYADRLRIPRRPSKDHWTTAEELQSVETEDFLVWRRALAELQEVNGLVLTPFERNLELWRQLWRVIEQSDIVVQIVDARNPLLFRSADLERYVKESGVGKQNLLLVNKADMLNETQLALWREYFRKEGITAVFWSAIEPELSKIDEEEDVKKQVDEDEDEDEAEEGEDEDDGAALSGDTAHEGERASHEGEKAEAHADAEDGDWETDEEDDDESGTLEEEEPARTVNTVRFDMENAPLIDTPEQLVALLKQLGRADAIPAGRPLVVGMVGYPNVGKSSTINRVLGHKKVAVSSTPGKTRHLQTLHIDPQLTFCDCPGLVMPSFVFSREEMLLNGILPVDHMRDSYAPIGLLTSRVPRHYLEHAYGVMLPKPAEHESPDRIPTAYELLTAIAFMRGFMSTKGVPDASRAARLLIKDITSGKLKWIAAPPGVDQAVFDASTYPPRVEGERERGTVALEQMIKRRLVDSARVNDNHLNAQFFAGAEVKAHLKTAFADNTPPSAAPSVAGSMYGSTASLAGGKPWKKHNNKHKKEKLRRVYVDFNGAA</sequence>
<feature type="compositionally biased region" description="Basic and acidic residues" evidence="7">
    <location>
        <begin position="261"/>
        <end position="270"/>
    </location>
</feature>
<dbReference type="PANTHER" id="PTHR45709:SF2">
    <property type="entry name" value="LARGE SUBUNIT GTPASE 1 HOMOLOG"/>
    <property type="match status" value="1"/>
</dbReference>
<evidence type="ECO:0000256" key="1">
    <source>
        <dbReference type="ARBA" id="ARBA00004496"/>
    </source>
</evidence>
<evidence type="ECO:0000313" key="10">
    <source>
        <dbReference type="WBParaSite" id="PSAMB.scaffold525size48017.g6718.t1"/>
    </source>
</evidence>
<dbReference type="Pfam" id="PF01926">
    <property type="entry name" value="MMR_HSR1"/>
    <property type="match status" value="1"/>
</dbReference>
<dbReference type="InterPro" id="IPR027417">
    <property type="entry name" value="P-loop_NTPase"/>
</dbReference>
<dbReference type="Gene3D" id="3.40.50.300">
    <property type="entry name" value="P-loop containing nucleotide triphosphate hydrolases"/>
    <property type="match status" value="2"/>
</dbReference>
<keyword evidence="3" id="KW-0547">Nucleotide-binding</keyword>
<feature type="domain" description="CP-type G" evidence="8">
    <location>
        <begin position="175"/>
        <end position="437"/>
    </location>
</feature>
<dbReference type="InterPro" id="IPR006073">
    <property type="entry name" value="GTP-bd"/>
</dbReference>
<dbReference type="PANTHER" id="PTHR45709">
    <property type="entry name" value="LARGE SUBUNIT GTPASE 1 HOMOLOG-RELATED"/>
    <property type="match status" value="1"/>
</dbReference>
<dbReference type="SUPFAM" id="SSF52540">
    <property type="entry name" value="P-loop containing nucleoside triphosphate hydrolases"/>
    <property type="match status" value="1"/>
</dbReference>